<accession>A0A649V3F8</accession>
<reference evidence="1 2" key="1">
    <citation type="submission" date="2019-10" db="EMBL/GenBank/DDBJ databases">
        <authorList>
            <person name="Brinks E."/>
        </authorList>
    </citation>
    <scope>NUCLEOTIDE SEQUENCE [LARGE SCALE GENOMIC DNA]</scope>
</reference>
<dbReference type="GeneID" id="56137972"/>
<name>A0A649V3F8_9CAUD</name>
<keyword evidence="2" id="KW-1185">Reference proteome</keyword>
<dbReference type="RefSeq" id="YP_009905586.1">
    <property type="nucleotide sequence ID" value="NC_049857.1"/>
</dbReference>
<sequence length="50" mass="6292">MNEPLKYRILRKLKQLFCFNHDWYVWVNKKDRTCLKCDKTEKDFNRSDSH</sequence>
<dbReference type="KEGG" id="vg:56137972"/>
<organism evidence="1 2">
    <name type="scientific">Lactococcus phage P1048</name>
    <dbReference type="NCBI Taxonomy" id="2662295"/>
    <lineage>
        <taxon>Viruses</taxon>
        <taxon>Duplodnaviria</taxon>
        <taxon>Heunggongvirae</taxon>
        <taxon>Uroviricota</taxon>
        <taxon>Caudoviricetes</taxon>
        <taxon>Audreyjarvisvirus</taxon>
        <taxon>Audreyjarvisvirus P1048</taxon>
    </lineage>
</organism>
<dbReference type="Proteomes" id="UP000422881">
    <property type="component" value="Segment"/>
</dbReference>
<evidence type="ECO:0000313" key="2">
    <source>
        <dbReference type="Proteomes" id="UP000422881"/>
    </source>
</evidence>
<evidence type="ECO:0000313" key="1">
    <source>
        <dbReference type="EMBL" id="QGJ84948.1"/>
    </source>
</evidence>
<proteinExistence type="predicted"/>
<protein>
    <submittedName>
        <fullName evidence="1">Uncharacterized protein</fullName>
    </submittedName>
</protein>
<dbReference type="EMBL" id="MN552145">
    <property type="protein sequence ID" value="QGJ84948.1"/>
    <property type="molecule type" value="Genomic_DNA"/>
</dbReference>